<dbReference type="GO" id="GO:0016567">
    <property type="term" value="P:protein ubiquitination"/>
    <property type="evidence" value="ECO:0000318"/>
    <property type="project" value="GO_Central"/>
</dbReference>
<dbReference type="SMART" id="SM00184">
    <property type="entry name" value="RING"/>
    <property type="match status" value="1"/>
</dbReference>
<accession>A0A0K9PBS4</accession>
<evidence type="ECO:0000256" key="4">
    <source>
        <dbReference type="PROSITE-ProRule" id="PRU00175"/>
    </source>
</evidence>
<keyword evidence="8" id="KW-1185">Reference proteome</keyword>
<dbReference type="Pfam" id="PF13639">
    <property type="entry name" value="zf-RING_2"/>
    <property type="match status" value="1"/>
</dbReference>
<evidence type="ECO:0000256" key="5">
    <source>
        <dbReference type="SAM" id="SignalP"/>
    </source>
</evidence>
<keyword evidence="3" id="KW-0862">Zinc</keyword>
<dbReference type="PANTHER" id="PTHR45969:SF81">
    <property type="entry name" value="OS08G0157400 PROTEIN"/>
    <property type="match status" value="1"/>
</dbReference>
<dbReference type="AlphaFoldDB" id="A0A0K9PBS4"/>
<evidence type="ECO:0000313" key="7">
    <source>
        <dbReference type="EMBL" id="KMZ66429.1"/>
    </source>
</evidence>
<organism evidence="7 8">
    <name type="scientific">Zostera marina</name>
    <name type="common">Eelgrass</name>
    <dbReference type="NCBI Taxonomy" id="29655"/>
    <lineage>
        <taxon>Eukaryota</taxon>
        <taxon>Viridiplantae</taxon>
        <taxon>Streptophyta</taxon>
        <taxon>Embryophyta</taxon>
        <taxon>Tracheophyta</taxon>
        <taxon>Spermatophyta</taxon>
        <taxon>Magnoliopsida</taxon>
        <taxon>Liliopsida</taxon>
        <taxon>Zosteraceae</taxon>
        <taxon>Zostera</taxon>
    </lineage>
</organism>
<dbReference type="InterPro" id="IPR013083">
    <property type="entry name" value="Znf_RING/FYVE/PHD"/>
</dbReference>
<evidence type="ECO:0000313" key="8">
    <source>
        <dbReference type="Proteomes" id="UP000036987"/>
    </source>
</evidence>
<keyword evidence="5" id="KW-0732">Signal</keyword>
<feature type="chain" id="PRO_5005527574" description="RING-type domain-containing protein" evidence="5">
    <location>
        <begin position="24"/>
        <end position="131"/>
    </location>
</feature>
<protein>
    <recommendedName>
        <fullName evidence="6">RING-type domain-containing protein</fullName>
    </recommendedName>
</protein>
<dbReference type="Proteomes" id="UP000036987">
    <property type="component" value="Unassembled WGS sequence"/>
</dbReference>
<evidence type="ECO:0000256" key="2">
    <source>
        <dbReference type="ARBA" id="ARBA00022771"/>
    </source>
</evidence>
<dbReference type="InterPro" id="IPR001841">
    <property type="entry name" value="Znf_RING"/>
</dbReference>
<sequence>MFLLSSLVFTTSTLLIFVAPVRRCMLKVMWSKLEAEVHMWSEFGQGWPRESDVLYRFYIPISSYHGEVNQNCCFCLCNVKEKDEFRELRCKHVFHKDCLDKWVLYGRENCPLCRDCLTAAAMNVPLKLNDK</sequence>
<dbReference type="EMBL" id="LFYR01000980">
    <property type="protein sequence ID" value="KMZ66429.1"/>
    <property type="molecule type" value="Genomic_DNA"/>
</dbReference>
<dbReference type="PANTHER" id="PTHR45969">
    <property type="entry name" value="RING ZINC FINGER PROTEIN-RELATED"/>
    <property type="match status" value="1"/>
</dbReference>
<dbReference type="Gene3D" id="3.30.40.10">
    <property type="entry name" value="Zinc/RING finger domain, C3HC4 (zinc finger)"/>
    <property type="match status" value="1"/>
</dbReference>
<feature type="signal peptide" evidence="5">
    <location>
        <begin position="1"/>
        <end position="23"/>
    </location>
</feature>
<dbReference type="PROSITE" id="PS50089">
    <property type="entry name" value="ZF_RING_2"/>
    <property type="match status" value="1"/>
</dbReference>
<reference evidence="8" key="1">
    <citation type="journal article" date="2016" name="Nature">
        <title>The genome of the seagrass Zostera marina reveals angiosperm adaptation to the sea.</title>
        <authorList>
            <person name="Olsen J.L."/>
            <person name="Rouze P."/>
            <person name="Verhelst B."/>
            <person name="Lin Y.-C."/>
            <person name="Bayer T."/>
            <person name="Collen J."/>
            <person name="Dattolo E."/>
            <person name="De Paoli E."/>
            <person name="Dittami S."/>
            <person name="Maumus F."/>
            <person name="Michel G."/>
            <person name="Kersting A."/>
            <person name="Lauritano C."/>
            <person name="Lohaus R."/>
            <person name="Toepel M."/>
            <person name="Tonon T."/>
            <person name="Vanneste K."/>
            <person name="Amirebrahimi M."/>
            <person name="Brakel J."/>
            <person name="Bostroem C."/>
            <person name="Chovatia M."/>
            <person name="Grimwood J."/>
            <person name="Jenkins J.W."/>
            <person name="Jueterbock A."/>
            <person name="Mraz A."/>
            <person name="Stam W.T."/>
            <person name="Tice H."/>
            <person name="Bornberg-Bauer E."/>
            <person name="Green P.J."/>
            <person name="Pearson G.A."/>
            <person name="Procaccini G."/>
            <person name="Duarte C.M."/>
            <person name="Schmutz J."/>
            <person name="Reusch T.B.H."/>
            <person name="Van de Peer Y."/>
        </authorList>
    </citation>
    <scope>NUCLEOTIDE SEQUENCE [LARGE SCALE GENOMIC DNA]</scope>
    <source>
        <strain evidence="8">cv. Finnish</strain>
    </source>
</reference>
<comment type="caution">
    <text evidence="7">The sequence shown here is derived from an EMBL/GenBank/DDBJ whole genome shotgun (WGS) entry which is preliminary data.</text>
</comment>
<keyword evidence="2 4" id="KW-0863">Zinc-finger</keyword>
<name>A0A0K9PBS4_ZOSMR</name>
<feature type="domain" description="RING-type" evidence="6">
    <location>
        <begin position="72"/>
        <end position="114"/>
    </location>
</feature>
<dbReference type="GO" id="GO:0061630">
    <property type="term" value="F:ubiquitin protein ligase activity"/>
    <property type="evidence" value="ECO:0000318"/>
    <property type="project" value="GO_Central"/>
</dbReference>
<dbReference type="OrthoDB" id="9984778at2759"/>
<evidence type="ECO:0000256" key="1">
    <source>
        <dbReference type="ARBA" id="ARBA00022723"/>
    </source>
</evidence>
<keyword evidence="1" id="KW-0479">Metal-binding</keyword>
<dbReference type="SUPFAM" id="SSF57850">
    <property type="entry name" value="RING/U-box"/>
    <property type="match status" value="1"/>
</dbReference>
<proteinExistence type="predicted"/>
<dbReference type="GO" id="GO:0008270">
    <property type="term" value="F:zinc ion binding"/>
    <property type="evidence" value="ECO:0007669"/>
    <property type="project" value="UniProtKB-KW"/>
</dbReference>
<evidence type="ECO:0000259" key="6">
    <source>
        <dbReference type="PROSITE" id="PS50089"/>
    </source>
</evidence>
<gene>
    <name evidence="7" type="ORF">ZOSMA_29G00780</name>
</gene>
<evidence type="ECO:0000256" key="3">
    <source>
        <dbReference type="ARBA" id="ARBA00022833"/>
    </source>
</evidence>
<dbReference type="STRING" id="29655.A0A0K9PBS4"/>